<feature type="compositionally biased region" description="Acidic residues" evidence="9">
    <location>
        <begin position="710"/>
        <end position="719"/>
    </location>
</feature>
<evidence type="ECO:0000256" key="7">
    <source>
        <dbReference type="ARBA" id="ARBA00022967"/>
    </source>
</evidence>
<dbReference type="PATRIC" id="fig|1227459.3.peg.3632"/>
<dbReference type="GO" id="GO:0016887">
    <property type="term" value="F:ATP hydrolysis activity"/>
    <property type="evidence" value="ECO:0007669"/>
    <property type="project" value="InterPro"/>
</dbReference>
<evidence type="ECO:0000256" key="3">
    <source>
        <dbReference type="ARBA" id="ARBA00022475"/>
    </source>
</evidence>
<dbReference type="PROSITE" id="PS50893">
    <property type="entry name" value="ABC_TRANSPORTER_2"/>
    <property type="match status" value="2"/>
</dbReference>
<comment type="subcellular location">
    <subcellularLocation>
        <location evidence="1">Cell membrane</location>
        <topology evidence="1">Peripheral membrane protein</topology>
    </subcellularLocation>
</comment>
<evidence type="ECO:0000313" key="11">
    <source>
        <dbReference type="EMBL" id="ELZ76304.1"/>
    </source>
</evidence>
<keyword evidence="12" id="KW-1185">Reference proteome</keyword>
<keyword evidence="5" id="KW-0547">Nucleotide-binding</keyword>
<evidence type="ECO:0000256" key="5">
    <source>
        <dbReference type="ARBA" id="ARBA00022741"/>
    </source>
</evidence>
<protein>
    <submittedName>
        <fullName evidence="11">Oligopeptide/dipeptide ABC transporter ATPase</fullName>
    </submittedName>
</protein>
<keyword evidence="6" id="KW-0067">ATP-binding</keyword>
<evidence type="ECO:0000259" key="10">
    <source>
        <dbReference type="PROSITE" id="PS50893"/>
    </source>
</evidence>
<proteinExistence type="predicted"/>
<organism evidence="11 12">
    <name type="scientific">Haloferax gibbonsii (strain ATCC 33959 / DSM 4427 / JCM 8863 / NBRC 102184 / NCIMB 2188 / Ma 2.38)</name>
    <dbReference type="NCBI Taxonomy" id="1227459"/>
    <lineage>
        <taxon>Archaea</taxon>
        <taxon>Methanobacteriati</taxon>
        <taxon>Methanobacteriota</taxon>
        <taxon>Stenosarchaea group</taxon>
        <taxon>Halobacteria</taxon>
        <taxon>Halobacteriales</taxon>
        <taxon>Haloferacaceae</taxon>
        <taxon>Haloferax</taxon>
    </lineage>
</organism>
<dbReference type="Pfam" id="PF08352">
    <property type="entry name" value="oligo_HPY"/>
    <property type="match status" value="2"/>
</dbReference>
<dbReference type="FunFam" id="3.40.50.300:FF:000016">
    <property type="entry name" value="Oligopeptide ABC transporter ATP-binding component"/>
    <property type="match status" value="1"/>
</dbReference>
<dbReference type="SMART" id="SM00382">
    <property type="entry name" value="AAA"/>
    <property type="match status" value="2"/>
</dbReference>
<dbReference type="Pfam" id="PF00005">
    <property type="entry name" value="ABC_tran"/>
    <property type="match status" value="2"/>
</dbReference>
<dbReference type="InterPro" id="IPR003593">
    <property type="entry name" value="AAA+_ATPase"/>
</dbReference>
<evidence type="ECO:0000256" key="1">
    <source>
        <dbReference type="ARBA" id="ARBA00004202"/>
    </source>
</evidence>
<dbReference type="Gene3D" id="3.40.50.300">
    <property type="entry name" value="P-loop containing nucleotide triphosphate hydrolases"/>
    <property type="match status" value="2"/>
</dbReference>
<dbReference type="InterPro" id="IPR017871">
    <property type="entry name" value="ABC_transporter-like_CS"/>
</dbReference>
<dbReference type="AlphaFoldDB" id="M0GZK8"/>
<sequence length="745" mass="82429">MSKTIQHERESDMNEETILEIRNASVTFDMDRGTSRVLNDVSVDVKRNEILGIVGESGSGKSMFADSMLNAVVEPGNLSGEIIYHPEDGQPVDLANADRETMEKYRWKEVSMVFQGAMSSFNPTQKIKDHFTETIKAHDHSLSEGMAHARELLTKLHLDPERVLKSYPHELSGGMQQRALIALSLVLKPRVLVMDEPTAALDLLMQRSILGLLAELQEEYGLTVVFITHDLPLVAGLADRIGVMYAFELAEIGPADQMLENPAHPYTRDLLNAVPNLNTPLDEMKPIEGSSPDPVNDHTGCQYASRCSLATSKCHSTDPPFEQAGDDHETACFHWERAREEIPMAIHDDVPTSDFAVQGKQSAEPVVTLDDVDVHFENKGGFLSQLRGESETVYAVNDIDLDIYENDVVALIGESGCGKSTLGKTAIGIQRPTDGSLDYRGQDVWETRDGGSGDVSFNEIRQSLQLIHQDPGSSLNPNMSVAKALAEPLKQAQSDLSFKDRRERILGMLEYVGLTPAKDYAERYPHQLSGGEKQRVALIRALFMNPDLIFADEAVSALDVSLRVEMMDLMLELQDRFNTSYLFISHNLENARYLAGKTDGRIGVMYLGNIVEIGPAEEMIDNPKHPYTKVLRWSTTDVDPDEDVEEPPIRGIDIPDPVDPPSGCPFQTRCPKAREQCTKEAPSLEASNVDGHSVACFREQDGDHPYWDSEPVEEVDLETDIFGPDLPPAARPETDTGSGSQTADD</sequence>
<feature type="domain" description="ABC transporter" evidence="10">
    <location>
        <begin position="369"/>
        <end position="632"/>
    </location>
</feature>
<evidence type="ECO:0000256" key="4">
    <source>
        <dbReference type="ARBA" id="ARBA00022519"/>
    </source>
</evidence>
<keyword evidence="7" id="KW-1278">Translocase</keyword>
<dbReference type="InterPro" id="IPR050388">
    <property type="entry name" value="ABC_Ni/Peptide_Import"/>
</dbReference>
<feature type="region of interest" description="Disordered" evidence="9">
    <location>
        <begin position="638"/>
        <end position="662"/>
    </location>
</feature>
<dbReference type="PANTHER" id="PTHR43297:SF14">
    <property type="entry name" value="ATPASE AAA-TYPE CORE DOMAIN-CONTAINING PROTEIN"/>
    <property type="match status" value="1"/>
</dbReference>
<evidence type="ECO:0000256" key="2">
    <source>
        <dbReference type="ARBA" id="ARBA00022448"/>
    </source>
</evidence>
<keyword evidence="2" id="KW-0813">Transport</keyword>
<feature type="compositionally biased region" description="Polar residues" evidence="9">
    <location>
        <begin position="735"/>
        <end position="745"/>
    </location>
</feature>
<feature type="domain" description="ABC transporter" evidence="10">
    <location>
        <begin position="21"/>
        <end position="271"/>
    </location>
</feature>
<dbReference type="InterPro" id="IPR003439">
    <property type="entry name" value="ABC_transporter-like_ATP-bd"/>
</dbReference>
<gene>
    <name evidence="11" type="ORF">C454_18444</name>
</gene>
<dbReference type="InterPro" id="IPR013563">
    <property type="entry name" value="Oligopep_ABC_C"/>
</dbReference>
<evidence type="ECO:0000256" key="8">
    <source>
        <dbReference type="ARBA" id="ARBA00023136"/>
    </source>
</evidence>
<keyword evidence="4" id="KW-0997">Cell inner membrane</keyword>
<feature type="region of interest" description="Disordered" evidence="9">
    <location>
        <begin position="699"/>
        <end position="745"/>
    </location>
</feature>
<accession>M0GZK8</accession>
<dbReference type="NCBIfam" id="TIGR01727">
    <property type="entry name" value="oligo_HPY"/>
    <property type="match status" value="2"/>
</dbReference>
<dbReference type="CDD" id="cd03257">
    <property type="entry name" value="ABC_NikE_OppD_transporters"/>
    <property type="match status" value="2"/>
</dbReference>
<name>M0GZK8_HALGM</name>
<dbReference type="PANTHER" id="PTHR43297">
    <property type="entry name" value="OLIGOPEPTIDE TRANSPORT ATP-BINDING PROTEIN APPD"/>
    <property type="match status" value="1"/>
</dbReference>
<reference evidence="11 12" key="1">
    <citation type="journal article" date="2014" name="PLoS Genet.">
        <title>Phylogenetically driven sequencing of extremely halophilic archaea reveals strategies for static and dynamic osmo-response.</title>
        <authorList>
            <person name="Becker E.A."/>
            <person name="Seitzer P.M."/>
            <person name="Tritt A."/>
            <person name="Larsen D."/>
            <person name="Krusor M."/>
            <person name="Yao A.I."/>
            <person name="Wu D."/>
            <person name="Madern D."/>
            <person name="Eisen J.A."/>
            <person name="Darling A.E."/>
            <person name="Facciotti M.T."/>
        </authorList>
    </citation>
    <scope>NUCLEOTIDE SEQUENCE [LARGE SCALE GENOMIC DNA]</scope>
    <source>
        <strain evidence="12">ATCC 33959 / DSM 4427 / JCM 8863 / NBRC 102184 / NCIMB 2188 / Ma 2.38</strain>
    </source>
</reference>
<dbReference type="GO" id="GO:0005886">
    <property type="term" value="C:plasma membrane"/>
    <property type="evidence" value="ECO:0007669"/>
    <property type="project" value="UniProtKB-SubCell"/>
</dbReference>
<dbReference type="GO" id="GO:0005524">
    <property type="term" value="F:ATP binding"/>
    <property type="evidence" value="ECO:0007669"/>
    <property type="project" value="UniProtKB-KW"/>
</dbReference>
<dbReference type="InterPro" id="IPR027417">
    <property type="entry name" value="P-loop_NTPase"/>
</dbReference>
<keyword evidence="3" id="KW-1003">Cell membrane</keyword>
<dbReference type="RefSeq" id="WP_004977793.1">
    <property type="nucleotide sequence ID" value="NZ_AOLJ01000027.1"/>
</dbReference>
<dbReference type="Proteomes" id="UP000011571">
    <property type="component" value="Unassembled WGS sequence"/>
</dbReference>
<dbReference type="GO" id="GO:0015833">
    <property type="term" value="P:peptide transport"/>
    <property type="evidence" value="ECO:0007669"/>
    <property type="project" value="InterPro"/>
</dbReference>
<dbReference type="PROSITE" id="PS00211">
    <property type="entry name" value="ABC_TRANSPORTER_1"/>
    <property type="match status" value="2"/>
</dbReference>
<dbReference type="NCBIfam" id="NF008453">
    <property type="entry name" value="PRK11308.1"/>
    <property type="match status" value="2"/>
</dbReference>
<dbReference type="SUPFAM" id="SSF52540">
    <property type="entry name" value="P-loop containing nucleoside triphosphate hydrolases"/>
    <property type="match status" value="2"/>
</dbReference>
<keyword evidence="8" id="KW-0472">Membrane</keyword>
<evidence type="ECO:0000256" key="6">
    <source>
        <dbReference type="ARBA" id="ARBA00022840"/>
    </source>
</evidence>
<dbReference type="EMBL" id="AOLJ01000027">
    <property type="protein sequence ID" value="ELZ76304.1"/>
    <property type="molecule type" value="Genomic_DNA"/>
</dbReference>
<comment type="caution">
    <text evidence="11">The sequence shown here is derived from an EMBL/GenBank/DDBJ whole genome shotgun (WGS) entry which is preliminary data.</text>
</comment>
<evidence type="ECO:0000313" key="12">
    <source>
        <dbReference type="Proteomes" id="UP000011571"/>
    </source>
</evidence>
<evidence type="ECO:0000256" key="9">
    <source>
        <dbReference type="SAM" id="MobiDB-lite"/>
    </source>
</evidence>